<reference evidence="1 4" key="2">
    <citation type="submission" date="2019-09" db="EMBL/GenBank/DDBJ databases">
        <title>Draft genome sequence of Pseudomonas brenneri CCUG 51514(T).</title>
        <authorList>
            <person name="Tunovic T."/>
            <person name="Pineiro-Iglesias B."/>
            <person name="Unosson C."/>
            <person name="Inganas E."/>
            <person name="Ohlen M."/>
            <person name="Cardew S."/>
            <person name="Jensie-Markopoulos S."/>
            <person name="Salva-Serra F."/>
            <person name="Jaen-Luchoro D."/>
            <person name="Svensson-Stadler L."/>
            <person name="Chun J."/>
            <person name="Moore E."/>
        </authorList>
    </citation>
    <scope>NUCLEOTIDE SEQUENCE [LARGE SCALE GENOMIC DNA]</scope>
    <source>
        <strain evidence="1 4">CCUG 51514</strain>
    </source>
</reference>
<dbReference type="RefSeq" id="WP_032860960.1">
    <property type="nucleotide sequence ID" value="NZ_BMNU01000004.1"/>
</dbReference>
<name>A0A5B2V0J0_9PSED</name>
<dbReference type="Proteomes" id="UP000199620">
    <property type="component" value="Chromosome I"/>
</dbReference>
<dbReference type="EMBL" id="LT629800">
    <property type="protein sequence ID" value="SDU89908.1"/>
    <property type="molecule type" value="Genomic_DNA"/>
</dbReference>
<organism evidence="1 4">
    <name type="scientific">Pseudomonas brenneri</name>
    <dbReference type="NCBI Taxonomy" id="129817"/>
    <lineage>
        <taxon>Bacteria</taxon>
        <taxon>Pseudomonadati</taxon>
        <taxon>Pseudomonadota</taxon>
        <taxon>Gammaproteobacteria</taxon>
        <taxon>Pseudomonadales</taxon>
        <taxon>Pseudomonadaceae</taxon>
        <taxon>Pseudomonas</taxon>
    </lineage>
</organism>
<evidence type="ECO:0000313" key="1">
    <source>
        <dbReference type="EMBL" id="KAA2231657.1"/>
    </source>
</evidence>
<dbReference type="Proteomes" id="UP000325296">
    <property type="component" value="Unassembled WGS sequence"/>
</dbReference>
<dbReference type="PROSITE" id="PS51257">
    <property type="entry name" value="PROKAR_LIPOPROTEIN"/>
    <property type="match status" value="1"/>
</dbReference>
<evidence type="ECO:0008006" key="5">
    <source>
        <dbReference type="Google" id="ProtNLM"/>
    </source>
</evidence>
<gene>
    <name evidence="1" type="ORF">F1720_06190</name>
    <name evidence="2" type="ORF">SAMN04490181_1220</name>
</gene>
<accession>A0A5B2V0J0</accession>
<protein>
    <recommendedName>
        <fullName evidence="5">Lipoprotein</fullName>
    </recommendedName>
</protein>
<dbReference type="OrthoDB" id="7067117at2"/>
<evidence type="ECO:0000313" key="3">
    <source>
        <dbReference type="Proteomes" id="UP000199620"/>
    </source>
</evidence>
<dbReference type="AlphaFoldDB" id="A0A5B2V0J0"/>
<evidence type="ECO:0000313" key="2">
    <source>
        <dbReference type="EMBL" id="SDU89908.1"/>
    </source>
</evidence>
<keyword evidence="3" id="KW-1185">Reference proteome</keyword>
<proteinExistence type="predicted"/>
<dbReference type="EMBL" id="VUOL01000003">
    <property type="protein sequence ID" value="KAA2231657.1"/>
    <property type="molecule type" value="Genomic_DNA"/>
</dbReference>
<reference evidence="2 3" key="1">
    <citation type="submission" date="2016-10" db="EMBL/GenBank/DDBJ databases">
        <authorList>
            <person name="Varghese N."/>
            <person name="Submissions S."/>
        </authorList>
    </citation>
    <scope>NUCLEOTIDE SEQUENCE [LARGE SCALE GENOMIC DNA]</scope>
    <source>
        <strain evidence="2 3">BS2771</strain>
    </source>
</reference>
<sequence length="444" mass="48902">MRTLQPAYLLATATLLTLGGCAISNQGAIDYRYHRPGTNDGTLTSKNIYAKEATHIFKAGDPIAISLKTVFIKDLTEFATPLRLFRGDPATGDVALVASTCESPCDRKQGAEGIRSSKVIFYSNDVRENQFLNLANLSNVYGPMTYNGNPFKLDIYIIELDESGAQVRQMLGSLASLGKTFYPPAHPAAGVLSALADTFIKDDQDDNAFTYSFDLVGMKKRVNSKNPKTGYLESGDYVLIRTEDRNTSPPWKDLTFNTSTGRLEIAECVAGKIDTGACDYRGNSYVVLEVRKAEDAMVNDSQQLVFSALKSQLDGEAGSRQITPERIDIIKASLESAENRNDSKNYLADIQESDADTPRRRAAALNFVSTWFDPAITVTAQDKVTVIQQANELFGSCLRLTSAQVIKYQDEIAKRKLSNKAEFLDALELCRQPKVEPSPRTPRP</sequence>
<evidence type="ECO:0000313" key="4">
    <source>
        <dbReference type="Proteomes" id="UP000325296"/>
    </source>
</evidence>